<evidence type="ECO:0000313" key="5">
    <source>
        <dbReference type="Proteomes" id="UP001501787"/>
    </source>
</evidence>
<feature type="transmembrane region" description="Helical" evidence="2">
    <location>
        <begin position="33"/>
        <end position="51"/>
    </location>
</feature>
<proteinExistence type="predicted"/>
<feature type="domain" description="Thioredoxin" evidence="3">
    <location>
        <begin position="53"/>
        <end position="191"/>
    </location>
</feature>
<reference evidence="4 5" key="1">
    <citation type="journal article" date="2019" name="Int. J. Syst. Evol. Microbiol.">
        <title>The Global Catalogue of Microorganisms (GCM) 10K type strain sequencing project: providing services to taxonomists for standard genome sequencing and annotation.</title>
        <authorList>
            <consortium name="The Broad Institute Genomics Platform"/>
            <consortium name="The Broad Institute Genome Sequencing Center for Infectious Disease"/>
            <person name="Wu L."/>
            <person name="Ma J."/>
        </authorList>
    </citation>
    <scope>NUCLEOTIDE SEQUENCE [LARGE SCALE GENOMIC DNA]</scope>
    <source>
        <strain evidence="4 5">JCM 16343</strain>
    </source>
</reference>
<dbReference type="InterPro" id="IPR036249">
    <property type="entry name" value="Thioredoxin-like_sf"/>
</dbReference>
<dbReference type="PANTHER" id="PTHR42852">
    <property type="entry name" value="THIOL:DISULFIDE INTERCHANGE PROTEIN DSBE"/>
    <property type="match status" value="1"/>
</dbReference>
<keyword evidence="2" id="KW-0812">Transmembrane</keyword>
<dbReference type="Pfam" id="PF00578">
    <property type="entry name" value="AhpC-TSA"/>
    <property type="match status" value="1"/>
</dbReference>
<dbReference type="Gene3D" id="3.40.30.10">
    <property type="entry name" value="Glutaredoxin"/>
    <property type="match status" value="1"/>
</dbReference>
<keyword evidence="2" id="KW-0472">Membrane</keyword>
<keyword evidence="5" id="KW-1185">Reference proteome</keyword>
<dbReference type="InterPro" id="IPR050553">
    <property type="entry name" value="Thioredoxin_ResA/DsbE_sf"/>
</dbReference>
<accession>A0ABN0VL15</accession>
<dbReference type="PROSITE" id="PS51352">
    <property type="entry name" value="THIOREDOXIN_2"/>
    <property type="match status" value="1"/>
</dbReference>
<dbReference type="InterPro" id="IPR000866">
    <property type="entry name" value="AhpC/TSA"/>
</dbReference>
<dbReference type="InterPro" id="IPR013766">
    <property type="entry name" value="Thioredoxin_domain"/>
</dbReference>
<evidence type="ECO:0000256" key="1">
    <source>
        <dbReference type="SAM" id="MobiDB-lite"/>
    </source>
</evidence>
<dbReference type="RefSeq" id="WP_201504134.1">
    <property type="nucleotide sequence ID" value="NZ_BAAAFR010000001.1"/>
</dbReference>
<evidence type="ECO:0000313" key="4">
    <source>
        <dbReference type="EMBL" id="GAA0309477.1"/>
    </source>
</evidence>
<dbReference type="EMBL" id="BAAAFR010000001">
    <property type="protein sequence ID" value="GAA0309477.1"/>
    <property type="molecule type" value="Genomic_DNA"/>
</dbReference>
<name>A0ABN0VL15_9GAMM</name>
<dbReference type="CDD" id="cd03011">
    <property type="entry name" value="TlpA_like_ScsD_MtbDsbE"/>
    <property type="match status" value="1"/>
</dbReference>
<comment type="caution">
    <text evidence="4">The sequence shown here is derived from an EMBL/GenBank/DDBJ whole genome shotgun (WGS) entry which is preliminary data.</text>
</comment>
<organism evidence="4 5">
    <name type="scientific">Psychrobacter aestuarii</name>
    <dbReference type="NCBI Taxonomy" id="556327"/>
    <lineage>
        <taxon>Bacteria</taxon>
        <taxon>Pseudomonadati</taxon>
        <taxon>Pseudomonadota</taxon>
        <taxon>Gammaproteobacteria</taxon>
        <taxon>Moraxellales</taxon>
        <taxon>Moraxellaceae</taxon>
        <taxon>Psychrobacter</taxon>
    </lineage>
</organism>
<evidence type="ECO:0000259" key="3">
    <source>
        <dbReference type="PROSITE" id="PS51352"/>
    </source>
</evidence>
<protein>
    <submittedName>
        <fullName evidence="4">Protein disulfide oxidoreductase</fullName>
    </submittedName>
</protein>
<dbReference type="PANTHER" id="PTHR42852:SF17">
    <property type="entry name" value="THIOREDOXIN-LIKE PROTEIN HI_1115"/>
    <property type="match status" value="1"/>
</dbReference>
<dbReference type="SUPFAM" id="SSF52833">
    <property type="entry name" value="Thioredoxin-like"/>
    <property type="match status" value="1"/>
</dbReference>
<dbReference type="Proteomes" id="UP001501787">
    <property type="component" value="Unassembled WGS sequence"/>
</dbReference>
<keyword evidence="2" id="KW-1133">Transmembrane helix</keyword>
<sequence>MPTPDTPTDKVIATDNAPASAPKTHSLWQRLRGWGVTLLLFALLYSVLSWWRQPIMPANPNLQVNDYRGNPVDIAQLSHDAPVLVYFWGSWCGVCHVTSPIINELAASSAYTVVTVAIQSGDSQTLGQYLQTEGLNFTTINDSDGRIFADWQGQVTPSYVIINDGEMTQGLTGIQPAWSLRLRLWLSDLLH</sequence>
<gene>
    <name evidence="4" type="ORF">GCM10009129_03330</name>
</gene>
<feature type="region of interest" description="Disordered" evidence="1">
    <location>
        <begin position="1"/>
        <end position="21"/>
    </location>
</feature>
<evidence type="ECO:0000256" key="2">
    <source>
        <dbReference type="SAM" id="Phobius"/>
    </source>
</evidence>